<feature type="region of interest" description="Disordered" evidence="1">
    <location>
        <begin position="155"/>
        <end position="180"/>
    </location>
</feature>
<evidence type="ECO:0000259" key="2">
    <source>
        <dbReference type="Pfam" id="PF14111"/>
    </source>
</evidence>
<dbReference type="InterPro" id="IPR025558">
    <property type="entry name" value="DUF4283"/>
</dbReference>
<gene>
    <name evidence="3" type="ORF">PIB30_089865</name>
</gene>
<dbReference type="InterPro" id="IPR040256">
    <property type="entry name" value="At4g02000-like"/>
</dbReference>
<dbReference type="Proteomes" id="UP001341840">
    <property type="component" value="Unassembled WGS sequence"/>
</dbReference>
<dbReference type="PANTHER" id="PTHR31286">
    <property type="entry name" value="GLYCINE-RICH CELL WALL STRUCTURAL PROTEIN 1.8-LIKE"/>
    <property type="match status" value="1"/>
</dbReference>
<evidence type="ECO:0000256" key="1">
    <source>
        <dbReference type="SAM" id="MobiDB-lite"/>
    </source>
</evidence>
<name>A0ABU6WSI2_9FABA</name>
<dbReference type="PANTHER" id="PTHR31286:SF178">
    <property type="entry name" value="DUF4283 DOMAIN-CONTAINING PROTEIN"/>
    <property type="match status" value="1"/>
</dbReference>
<sequence>MSTPYVDTTTENNNVEYEEDEHLIVFTNEDVEEGIQECSNILVGRLVSEKNINSAWIYSAMHNIWRKPEGMRIVELRPKFYQIFFNKEGDLKNVLKGSPWSFKNSWLILKRWDRREESIEKSLDTKALEDEKEGKSCSKDLGAWLRAEMVGTLVRKERRNDAEGGDRGDKEEERGKERKATEKLLQKLKQLTVTAEERTWEENKVGGIELIFDITSSYPEREKEVHSSKVNTKNQEPEMHIVKGKGTIMRQRRKRMGISADQ</sequence>
<evidence type="ECO:0000313" key="4">
    <source>
        <dbReference type="Proteomes" id="UP001341840"/>
    </source>
</evidence>
<dbReference type="Pfam" id="PF14111">
    <property type="entry name" value="DUF4283"/>
    <property type="match status" value="1"/>
</dbReference>
<protein>
    <recommendedName>
        <fullName evidence="2">DUF4283 domain-containing protein</fullName>
    </recommendedName>
</protein>
<dbReference type="EMBL" id="JASCZI010182945">
    <property type="protein sequence ID" value="MED6188851.1"/>
    <property type="molecule type" value="Genomic_DNA"/>
</dbReference>
<proteinExistence type="predicted"/>
<feature type="domain" description="DUF4283" evidence="2">
    <location>
        <begin position="36"/>
        <end position="115"/>
    </location>
</feature>
<comment type="caution">
    <text evidence="3">The sequence shown here is derived from an EMBL/GenBank/DDBJ whole genome shotgun (WGS) entry which is preliminary data.</text>
</comment>
<accession>A0ABU6WSI2</accession>
<organism evidence="3 4">
    <name type="scientific">Stylosanthes scabra</name>
    <dbReference type="NCBI Taxonomy" id="79078"/>
    <lineage>
        <taxon>Eukaryota</taxon>
        <taxon>Viridiplantae</taxon>
        <taxon>Streptophyta</taxon>
        <taxon>Embryophyta</taxon>
        <taxon>Tracheophyta</taxon>
        <taxon>Spermatophyta</taxon>
        <taxon>Magnoliopsida</taxon>
        <taxon>eudicotyledons</taxon>
        <taxon>Gunneridae</taxon>
        <taxon>Pentapetalae</taxon>
        <taxon>rosids</taxon>
        <taxon>fabids</taxon>
        <taxon>Fabales</taxon>
        <taxon>Fabaceae</taxon>
        <taxon>Papilionoideae</taxon>
        <taxon>50 kb inversion clade</taxon>
        <taxon>dalbergioids sensu lato</taxon>
        <taxon>Dalbergieae</taxon>
        <taxon>Pterocarpus clade</taxon>
        <taxon>Stylosanthes</taxon>
    </lineage>
</organism>
<reference evidence="3 4" key="1">
    <citation type="journal article" date="2023" name="Plants (Basel)">
        <title>Bridging the Gap: Combining Genomics and Transcriptomics Approaches to Understand Stylosanthes scabra, an Orphan Legume from the Brazilian Caatinga.</title>
        <authorList>
            <person name="Ferreira-Neto J.R.C."/>
            <person name="da Silva M.D."/>
            <person name="Binneck E."/>
            <person name="de Melo N.F."/>
            <person name="da Silva R.H."/>
            <person name="de Melo A.L.T.M."/>
            <person name="Pandolfi V."/>
            <person name="Bustamante F.O."/>
            <person name="Brasileiro-Vidal A.C."/>
            <person name="Benko-Iseppon A.M."/>
        </authorList>
    </citation>
    <scope>NUCLEOTIDE SEQUENCE [LARGE SCALE GENOMIC DNA]</scope>
    <source>
        <tissue evidence="3">Leaves</tissue>
    </source>
</reference>
<keyword evidence="4" id="KW-1185">Reference proteome</keyword>
<evidence type="ECO:0000313" key="3">
    <source>
        <dbReference type="EMBL" id="MED6188851.1"/>
    </source>
</evidence>